<keyword evidence="2" id="KW-0285">Flavoprotein</keyword>
<dbReference type="PIRSF" id="PIRSF000332">
    <property type="entry name" value="FMO"/>
    <property type="match status" value="1"/>
</dbReference>
<evidence type="ECO:0000256" key="5">
    <source>
        <dbReference type="ARBA" id="ARBA00023002"/>
    </source>
</evidence>
<dbReference type="SUPFAM" id="SSF51905">
    <property type="entry name" value="FAD/NAD(P)-binding domain"/>
    <property type="match status" value="2"/>
</dbReference>
<dbReference type="GO" id="GO:0050660">
    <property type="term" value="F:flavin adenine dinucleotide binding"/>
    <property type="evidence" value="ECO:0007669"/>
    <property type="project" value="InterPro"/>
</dbReference>
<dbReference type="PANTHER" id="PTHR23023">
    <property type="entry name" value="DIMETHYLANILINE MONOOXYGENASE"/>
    <property type="match status" value="1"/>
</dbReference>
<keyword evidence="3" id="KW-0274">FAD</keyword>
<dbReference type="InterPro" id="IPR036188">
    <property type="entry name" value="FAD/NAD-bd_sf"/>
</dbReference>
<dbReference type="InterPro" id="IPR050346">
    <property type="entry name" value="FMO-like"/>
</dbReference>
<organism evidence="6 7">
    <name type="scientific">Aulographum hederae CBS 113979</name>
    <dbReference type="NCBI Taxonomy" id="1176131"/>
    <lineage>
        <taxon>Eukaryota</taxon>
        <taxon>Fungi</taxon>
        <taxon>Dikarya</taxon>
        <taxon>Ascomycota</taxon>
        <taxon>Pezizomycotina</taxon>
        <taxon>Dothideomycetes</taxon>
        <taxon>Pleosporomycetidae</taxon>
        <taxon>Aulographales</taxon>
        <taxon>Aulographaceae</taxon>
    </lineage>
</organism>
<reference evidence="6" key="1">
    <citation type="journal article" date="2020" name="Stud. Mycol.">
        <title>101 Dothideomycetes genomes: a test case for predicting lifestyles and emergence of pathogens.</title>
        <authorList>
            <person name="Haridas S."/>
            <person name="Albert R."/>
            <person name="Binder M."/>
            <person name="Bloem J."/>
            <person name="Labutti K."/>
            <person name="Salamov A."/>
            <person name="Andreopoulos B."/>
            <person name="Baker S."/>
            <person name="Barry K."/>
            <person name="Bills G."/>
            <person name="Bluhm B."/>
            <person name="Cannon C."/>
            <person name="Castanera R."/>
            <person name="Culley D."/>
            <person name="Daum C."/>
            <person name="Ezra D."/>
            <person name="Gonzalez J."/>
            <person name="Henrissat B."/>
            <person name="Kuo A."/>
            <person name="Liang C."/>
            <person name="Lipzen A."/>
            <person name="Lutzoni F."/>
            <person name="Magnuson J."/>
            <person name="Mondo S."/>
            <person name="Nolan M."/>
            <person name="Ohm R."/>
            <person name="Pangilinan J."/>
            <person name="Park H.-J."/>
            <person name="Ramirez L."/>
            <person name="Alfaro M."/>
            <person name="Sun H."/>
            <person name="Tritt A."/>
            <person name="Yoshinaga Y."/>
            <person name="Zwiers L.-H."/>
            <person name="Turgeon B."/>
            <person name="Goodwin S."/>
            <person name="Spatafora J."/>
            <person name="Crous P."/>
            <person name="Grigoriev I."/>
        </authorList>
    </citation>
    <scope>NUCLEOTIDE SEQUENCE</scope>
    <source>
        <strain evidence="6">CBS 113979</strain>
    </source>
</reference>
<gene>
    <name evidence="6" type="ORF">K402DRAFT_410016</name>
</gene>
<keyword evidence="4" id="KW-0521">NADP</keyword>
<dbReference type="InterPro" id="IPR000960">
    <property type="entry name" value="Flavin_mOase"/>
</dbReference>
<dbReference type="PRINTS" id="PR00370">
    <property type="entry name" value="FMOXYGENASE"/>
</dbReference>
<proteinExistence type="inferred from homology"/>
<keyword evidence="5" id="KW-0560">Oxidoreductase</keyword>
<evidence type="ECO:0000256" key="4">
    <source>
        <dbReference type="ARBA" id="ARBA00022857"/>
    </source>
</evidence>
<dbReference type="Proteomes" id="UP000800041">
    <property type="component" value="Unassembled WGS sequence"/>
</dbReference>
<dbReference type="Gene3D" id="3.50.50.60">
    <property type="entry name" value="FAD/NAD(P)-binding domain"/>
    <property type="match status" value="2"/>
</dbReference>
<accession>A0A6G1HDS4</accession>
<evidence type="ECO:0000256" key="3">
    <source>
        <dbReference type="ARBA" id="ARBA00022827"/>
    </source>
</evidence>
<dbReference type="Pfam" id="PF13450">
    <property type="entry name" value="NAD_binding_8"/>
    <property type="match status" value="1"/>
</dbReference>
<protein>
    <submittedName>
        <fullName evidence="6">FAD/NAD(P)-binding domain-containing protein</fullName>
    </submittedName>
</protein>
<dbReference type="OrthoDB" id="66881at2759"/>
<dbReference type="AlphaFoldDB" id="A0A6G1HDS4"/>
<evidence type="ECO:0000256" key="1">
    <source>
        <dbReference type="ARBA" id="ARBA00009183"/>
    </source>
</evidence>
<dbReference type="EMBL" id="ML977140">
    <property type="protein sequence ID" value="KAF1991202.1"/>
    <property type="molecule type" value="Genomic_DNA"/>
</dbReference>
<sequence length="507" mass="57206">MSTFVNASRIAIIGAGPGGLAAAKYLTAEKAFSKIVIFEQRSYVGGIWKYTPESNNDNTFTVPSTDPNMQLEIPLRRLSTRQGEKIVTAREERNGSILSDPIFPSPIYDRLETNIPRSLMRFSDHCFSDDTQLFPKHATVQDYLERYADPIRHLVQFRKQVSSVRLHQADSLTDHSKDEWKINLTDLDSNEESTQIFDAVIVASGHFITPFIPDIPGIREWESQHPGSITHSKFYRIPDPYSDKKVVVVGNFASGLDVSNQIAPLCKPPLLLCQKGETLLGGSASNSNIKPVSTISSLSPSTRSILFSDGSTESDIDNIVFCTGYLYTAPFLTNETITPPIISPSGQRMQNTYHHLFYAPHPTLALVALPQKVIPFPLAEAQAAVLARVYSGRLGLPSLAKMQEWESAVLAERGEKGFHTLHFPKDAEYINYLYDLAETAERRDGLDSDGRGKIAKRWGEWEFWARERFPEIRRAFVEKGEEKAKVTRLEQIGFDFERFREERMREL</sequence>
<dbReference type="Pfam" id="PF00743">
    <property type="entry name" value="FMO-like"/>
    <property type="match status" value="2"/>
</dbReference>
<evidence type="ECO:0000313" key="6">
    <source>
        <dbReference type="EMBL" id="KAF1991202.1"/>
    </source>
</evidence>
<dbReference type="InterPro" id="IPR020946">
    <property type="entry name" value="Flavin_mOase-like"/>
</dbReference>
<comment type="similarity">
    <text evidence="1">Belongs to the FMO family.</text>
</comment>
<dbReference type="GO" id="GO:0050661">
    <property type="term" value="F:NADP binding"/>
    <property type="evidence" value="ECO:0007669"/>
    <property type="project" value="InterPro"/>
</dbReference>
<keyword evidence="7" id="KW-1185">Reference proteome</keyword>
<evidence type="ECO:0000256" key="2">
    <source>
        <dbReference type="ARBA" id="ARBA00022630"/>
    </source>
</evidence>
<evidence type="ECO:0000313" key="7">
    <source>
        <dbReference type="Proteomes" id="UP000800041"/>
    </source>
</evidence>
<dbReference type="GO" id="GO:0004499">
    <property type="term" value="F:N,N-dimethylaniline monooxygenase activity"/>
    <property type="evidence" value="ECO:0007669"/>
    <property type="project" value="InterPro"/>
</dbReference>
<name>A0A6G1HDS4_9PEZI</name>